<dbReference type="Pfam" id="PF00589">
    <property type="entry name" value="Phage_integrase"/>
    <property type="match status" value="1"/>
</dbReference>
<reference evidence="3" key="1">
    <citation type="submission" date="2020-10" db="EMBL/GenBank/DDBJ databases">
        <authorList>
            <person name="Gilroy R."/>
        </authorList>
    </citation>
    <scope>NUCLEOTIDE SEQUENCE</scope>
    <source>
        <strain evidence="3">ChiGjej1B1-22543</strain>
    </source>
</reference>
<dbReference type="Proteomes" id="UP000824070">
    <property type="component" value="Unassembled WGS sequence"/>
</dbReference>
<evidence type="ECO:0000313" key="4">
    <source>
        <dbReference type="Proteomes" id="UP000824070"/>
    </source>
</evidence>
<dbReference type="GO" id="GO:0015074">
    <property type="term" value="P:DNA integration"/>
    <property type="evidence" value="ECO:0007669"/>
    <property type="project" value="InterPro"/>
</dbReference>
<reference evidence="3" key="2">
    <citation type="journal article" date="2021" name="PeerJ">
        <title>Extensive microbial diversity within the chicken gut microbiome revealed by metagenomics and culture.</title>
        <authorList>
            <person name="Gilroy R."/>
            <person name="Ravi A."/>
            <person name="Getino M."/>
            <person name="Pursley I."/>
            <person name="Horton D.L."/>
            <person name="Alikhan N.F."/>
            <person name="Baker D."/>
            <person name="Gharbi K."/>
            <person name="Hall N."/>
            <person name="Watson M."/>
            <person name="Adriaenssens E.M."/>
            <person name="Foster-Nyarko E."/>
            <person name="Jarju S."/>
            <person name="Secka A."/>
            <person name="Antonio M."/>
            <person name="Oren A."/>
            <person name="Chaudhuri R.R."/>
            <person name="La Ragione R."/>
            <person name="Hildebrand F."/>
            <person name="Pallen M.J."/>
        </authorList>
    </citation>
    <scope>NUCLEOTIDE SEQUENCE</scope>
    <source>
        <strain evidence="3">ChiGjej1B1-22543</strain>
    </source>
</reference>
<sequence>MSVHWSSERKRFFICYKIKREDGSYKTVSVYNRNWTKERGKRYVERIEEAMVKDSKRQKAAQRASAKSKDVSMWSVVDQTIAAWRTEYKFQTAYHKEHILEKYIKSYFARSVKAKDALTPSALSGFRSYVSSLSLTAGWKNKILLATKQLVDKAGEADLITFERVTKCKNALRHFPEALPKERLSFWTDEEWSKFVSSFDEGDPFRTLFLVTYVCGLRLGELLALTWRDFDPNSKTISINKAIDNAGNVSTPKNYSSNGIVSIPRWLSDELTVFMRDFAASPEDWMFFPGRRTSRTTIRRVMKKHIDISGVPFIRFHGLRHSCASHLIHAGMGPLLVAKHLRHASVKETLDTYSHLFPNETSDMVESLFSGKK</sequence>
<dbReference type="PROSITE" id="PS51898">
    <property type="entry name" value="TYR_RECOMBINASE"/>
    <property type="match status" value="1"/>
</dbReference>
<organism evidence="3 4">
    <name type="scientific">Candidatus Alloenteromonas pullicola</name>
    <dbReference type="NCBI Taxonomy" id="2840784"/>
    <lineage>
        <taxon>Bacteria</taxon>
        <taxon>Bacillati</taxon>
        <taxon>Bacillota</taxon>
        <taxon>Bacillota incertae sedis</taxon>
        <taxon>Candidatus Alloenteromonas</taxon>
    </lineage>
</organism>
<dbReference type="InterPro" id="IPR050090">
    <property type="entry name" value="Tyrosine_recombinase_XerCD"/>
</dbReference>
<dbReference type="PANTHER" id="PTHR30349:SF64">
    <property type="entry name" value="PROPHAGE INTEGRASE INTD-RELATED"/>
    <property type="match status" value="1"/>
</dbReference>
<evidence type="ECO:0000256" key="1">
    <source>
        <dbReference type="ARBA" id="ARBA00023172"/>
    </source>
</evidence>
<dbReference type="InterPro" id="IPR002104">
    <property type="entry name" value="Integrase_catalytic"/>
</dbReference>
<proteinExistence type="predicted"/>
<dbReference type="SUPFAM" id="SSF56349">
    <property type="entry name" value="DNA breaking-rejoining enzymes"/>
    <property type="match status" value="1"/>
</dbReference>
<feature type="domain" description="Tyr recombinase" evidence="2">
    <location>
        <begin position="182"/>
        <end position="366"/>
    </location>
</feature>
<accession>A0A9D1LN03</accession>
<protein>
    <submittedName>
        <fullName evidence="3">Site-specific integrase</fullName>
    </submittedName>
</protein>
<dbReference type="PANTHER" id="PTHR30349">
    <property type="entry name" value="PHAGE INTEGRASE-RELATED"/>
    <property type="match status" value="1"/>
</dbReference>
<dbReference type="InterPro" id="IPR013762">
    <property type="entry name" value="Integrase-like_cat_sf"/>
</dbReference>
<comment type="caution">
    <text evidence="3">The sequence shown here is derived from an EMBL/GenBank/DDBJ whole genome shotgun (WGS) entry which is preliminary data.</text>
</comment>
<dbReference type="GO" id="GO:0006310">
    <property type="term" value="P:DNA recombination"/>
    <property type="evidence" value="ECO:0007669"/>
    <property type="project" value="UniProtKB-KW"/>
</dbReference>
<keyword evidence="1" id="KW-0233">DNA recombination</keyword>
<dbReference type="AlphaFoldDB" id="A0A9D1LN03"/>
<dbReference type="CDD" id="cd01189">
    <property type="entry name" value="INT_ICEBs1_C_like"/>
    <property type="match status" value="1"/>
</dbReference>
<evidence type="ECO:0000313" key="3">
    <source>
        <dbReference type="EMBL" id="HIU44852.1"/>
    </source>
</evidence>
<dbReference type="Gene3D" id="1.10.443.10">
    <property type="entry name" value="Intergrase catalytic core"/>
    <property type="match status" value="1"/>
</dbReference>
<dbReference type="InterPro" id="IPR011010">
    <property type="entry name" value="DNA_brk_join_enz"/>
</dbReference>
<evidence type="ECO:0000259" key="2">
    <source>
        <dbReference type="PROSITE" id="PS51898"/>
    </source>
</evidence>
<dbReference type="GO" id="GO:0003677">
    <property type="term" value="F:DNA binding"/>
    <property type="evidence" value="ECO:0007669"/>
    <property type="project" value="InterPro"/>
</dbReference>
<dbReference type="EMBL" id="DVMV01000008">
    <property type="protein sequence ID" value="HIU44852.1"/>
    <property type="molecule type" value="Genomic_DNA"/>
</dbReference>
<gene>
    <name evidence="3" type="ORF">IAC52_00955</name>
</gene>
<name>A0A9D1LN03_9FIRM</name>